<comment type="subcellular location">
    <subcellularLocation>
        <location evidence="1">Membrane</location>
        <topology evidence="1">Multi-pass membrane protein</topology>
    </subcellularLocation>
</comment>
<keyword evidence="6 8" id="KW-0472">Membrane</keyword>
<dbReference type="GO" id="GO:0005886">
    <property type="term" value="C:plasma membrane"/>
    <property type="evidence" value="ECO:0007669"/>
    <property type="project" value="TreeGrafter"/>
</dbReference>
<organism evidence="9 10">
    <name type="scientific">Elysia crispata</name>
    <name type="common">lettuce slug</name>
    <dbReference type="NCBI Taxonomy" id="231223"/>
    <lineage>
        <taxon>Eukaryota</taxon>
        <taxon>Metazoa</taxon>
        <taxon>Spiralia</taxon>
        <taxon>Lophotrochozoa</taxon>
        <taxon>Mollusca</taxon>
        <taxon>Gastropoda</taxon>
        <taxon>Heterobranchia</taxon>
        <taxon>Euthyneura</taxon>
        <taxon>Panpulmonata</taxon>
        <taxon>Sacoglossa</taxon>
        <taxon>Placobranchoidea</taxon>
        <taxon>Plakobranchidae</taxon>
        <taxon>Elysia</taxon>
    </lineage>
</organism>
<evidence type="ECO:0000256" key="4">
    <source>
        <dbReference type="ARBA" id="ARBA00022692"/>
    </source>
</evidence>
<evidence type="ECO:0000313" key="9">
    <source>
        <dbReference type="EMBL" id="KAK3776687.1"/>
    </source>
</evidence>
<dbReference type="AlphaFoldDB" id="A0AAE1DNC2"/>
<dbReference type="InterPro" id="IPR038377">
    <property type="entry name" value="Na/Glc_symporter_sf"/>
</dbReference>
<comment type="similarity">
    <text evidence="2 7">Belongs to the sodium:solute symporter (SSF) (TC 2.A.21) family.</text>
</comment>
<feature type="transmembrane region" description="Helical" evidence="8">
    <location>
        <begin position="67"/>
        <end position="85"/>
    </location>
</feature>
<evidence type="ECO:0000256" key="3">
    <source>
        <dbReference type="ARBA" id="ARBA00022448"/>
    </source>
</evidence>
<proteinExistence type="inferred from homology"/>
<dbReference type="Gene3D" id="1.20.1730.10">
    <property type="entry name" value="Sodium/glucose cotransporter"/>
    <property type="match status" value="1"/>
</dbReference>
<feature type="transmembrane region" description="Helical" evidence="8">
    <location>
        <begin position="142"/>
        <end position="162"/>
    </location>
</feature>
<evidence type="ECO:0000256" key="5">
    <source>
        <dbReference type="ARBA" id="ARBA00022989"/>
    </source>
</evidence>
<evidence type="ECO:0000256" key="7">
    <source>
        <dbReference type="RuleBase" id="RU362091"/>
    </source>
</evidence>
<keyword evidence="5 8" id="KW-1133">Transmembrane helix</keyword>
<evidence type="ECO:0000256" key="1">
    <source>
        <dbReference type="ARBA" id="ARBA00004141"/>
    </source>
</evidence>
<comment type="caution">
    <text evidence="9">The sequence shown here is derived from an EMBL/GenBank/DDBJ whole genome shotgun (WGS) entry which is preliminary data.</text>
</comment>
<keyword evidence="4 8" id="KW-0812">Transmembrane</keyword>
<feature type="transmembrane region" description="Helical" evidence="8">
    <location>
        <begin position="111"/>
        <end position="136"/>
    </location>
</feature>
<dbReference type="InterPro" id="IPR031155">
    <property type="entry name" value="DUR"/>
</dbReference>
<accession>A0AAE1DNC2</accession>
<dbReference type="PANTHER" id="PTHR46154:SF4">
    <property type="entry name" value="UREA ACTIVE TRANSPORTER"/>
    <property type="match status" value="1"/>
</dbReference>
<sequence>MVSASAFQPLFCFPFLFEKDDLDISFDAGGNVNAGLTATTVVSQWTWAATLLQSSTVAAKYGISGSIWYAAGASIQILLFSMLSIQLKTRAPGAKTFLQVIRARFGKRTHITFCCFALVTNIIVTAMLMLGGSAVITSLVKLISVEYATTLIAAILGGYTFIGGLGATFYVSYCNTAIIYIVMIILIFKVYEDEEGDSNPLGNSNC</sequence>
<keyword evidence="3" id="KW-0813">Transport</keyword>
<name>A0AAE1DNC2_9GAST</name>
<evidence type="ECO:0000313" key="10">
    <source>
        <dbReference type="Proteomes" id="UP001283361"/>
    </source>
</evidence>
<protein>
    <submittedName>
        <fullName evidence="9">Uncharacterized protein</fullName>
    </submittedName>
</protein>
<dbReference type="Pfam" id="PF00474">
    <property type="entry name" value="SSF"/>
    <property type="match status" value="1"/>
</dbReference>
<evidence type="ECO:0000256" key="2">
    <source>
        <dbReference type="ARBA" id="ARBA00006434"/>
    </source>
</evidence>
<dbReference type="EMBL" id="JAWDGP010003189">
    <property type="protein sequence ID" value="KAK3776687.1"/>
    <property type="molecule type" value="Genomic_DNA"/>
</dbReference>
<dbReference type="GO" id="GO:0015204">
    <property type="term" value="F:urea transmembrane transporter activity"/>
    <property type="evidence" value="ECO:0007669"/>
    <property type="project" value="InterPro"/>
</dbReference>
<feature type="transmembrane region" description="Helical" evidence="8">
    <location>
        <begin position="169"/>
        <end position="191"/>
    </location>
</feature>
<dbReference type="Proteomes" id="UP001283361">
    <property type="component" value="Unassembled WGS sequence"/>
</dbReference>
<evidence type="ECO:0000256" key="8">
    <source>
        <dbReference type="SAM" id="Phobius"/>
    </source>
</evidence>
<reference evidence="9" key="1">
    <citation type="journal article" date="2023" name="G3 (Bethesda)">
        <title>A reference genome for the long-term kleptoplast-retaining sea slug Elysia crispata morphotype clarki.</title>
        <authorList>
            <person name="Eastman K.E."/>
            <person name="Pendleton A.L."/>
            <person name="Shaikh M.A."/>
            <person name="Suttiyut T."/>
            <person name="Ogas R."/>
            <person name="Tomko P."/>
            <person name="Gavelis G."/>
            <person name="Widhalm J.R."/>
            <person name="Wisecaver J.H."/>
        </authorList>
    </citation>
    <scope>NUCLEOTIDE SEQUENCE</scope>
    <source>
        <strain evidence="9">ECLA1</strain>
    </source>
</reference>
<dbReference type="InterPro" id="IPR001734">
    <property type="entry name" value="Na/solute_symporter"/>
</dbReference>
<dbReference type="PROSITE" id="PS50283">
    <property type="entry name" value="NA_SOLUT_SYMP_3"/>
    <property type="match status" value="1"/>
</dbReference>
<evidence type="ECO:0000256" key="6">
    <source>
        <dbReference type="ARBA" id="ARBA00023136"/>
    </source>
</evidence>
<dbReference type="PANTHER" id="PTHR46154">
    <property type="match status" value="1"/>
</dbReference>
<keyword evidence="10" id="KW-1185">Reference proteome</keyword>
<gene>
    <name evidence="9" type="ORF">RRG08_049695</name>
</gene>